<evidence type="ECO:0000313" key="2">
    <source>
        <dbReference type="Proteomes" id="UP000308600"/>
    </source>
</evidence>
<protein>
    <submittedName>
        <fullName evidence="1">Uncharacterized protein</fullName>
    </submittedName>
</protein>
<sequence>MEPSAWGVVVIEVYGRGGRTTLYEVKVEGKRSSNRTKDEEDDDDAKRPNQTKGVGKRKGEHIDIRKKRRPRASNGEEAKGDRDRRRREAQQQKTIVGNPKGRQARRR</sequence>
<dbReference type="Proteomes" id="UP000308600">
    <property type="component" value="Unassembled WGS sequence"/>
</dbReference>
<accession>A0ACD3AKX6</accession>
<name>A0ACD3AKX6_9AGAR</name>
<evidence type="ECO:0000313" key="1">
    <source>
        <dbReference type="EMBL" id="TFK66252.1"/>
    </source>
</evidence>
<keyword evidence="2" id="KW-1185">Reference proteome</keyword>
<proteinExistence type="predicted"/>
<reference evidence="1 2" key="1">
    <citation type="journal article" date="2019" name="Nat. Ecol. Evol.">
        <title>Megaphylogeny resolves global patterns of mushroom evolution.</title>
        <authorList>
            <person name="Varga T."/>
            <person name="Krizsan K."/>
            <person name="Foldi C."/>
            <person name="Dima B."/>
            <person name="Sanchez-Garcia M."/>
            <person name="Sanchez-Ramirez S."/>
            <person name="Szollosi G.J."/>
            <person name="Szarkandi J.G."/>
            <person name="Papp V."/>
            <person name="Albert L."/>
            <person name="Andreopoulos W."/>
            <person name="Angelini C."/>
            <person name="Antonin V."/>
            <person name="Barry K.W."/>
            <person name="Bougher N.L."/>
            <person name="Buchanan P."/>
            <person name="Buyck B."/>
            <person name="Bense V."/>
            <person name="Catcheside P."/>
            <person name="Chovatia M."/>
            <person name="Cooper J."/>
            <person name="Damon W."/>
            <person name="Desjardin D."/>
            <person name="Finy P."/>
            <person name="Geml J."/>
            <person name="Haridas S."/>
            <person name="Hughes K."/>
            <person name="Justo A."/>
            <person name="Karasinski D."/>
            <person name="Kautmanova I."/>
            <person name="Kiss B."/>
            <person name="Kocsube S."/>
            <person name="Kotiranta H."/>
            <person name="LaButti K.M."/>
            <person name="Lechner B.E."/>
            <person name="Liimatainen K."/>
            <person name="Lipzen A."/>
            <person name="Lukacs Z."/>
            <person name="Mihaltcheva S."/>
            <person name="Morgado L.N."/>
            <person name="Niskanen T."/>
            <person name="Noordeloos M.E."/>
            <person name="Ohm R.A."/>
            <person name="Ortiz-Santana B."/>
            <person name="Ovrebo C."/>
            <person name="Racz N."/>
            <person name="Riley R."/>
            <person name="Savchenko A."/>
            <person name="Shiryaev A."/>
            <person name="Soop K."/>
            <person name="Spirin V."/>
            <person name="Szebenyi C."/>
            <person name="Tomsovsky M."/>
            <person name="Tulloss R.E."/>
            <person name="Uehling J."/>
            <person name="Grigoriev I.V."/>
            <person name="Vagvolgyi C."/>
            <person name="Papp T."/>
            <person name="Martin F.M."/>
            <person name="Miettinen O."/>
            <person name="Hibbett D.S."/>
            <person name="Nagy L.G."/>
        </authorList>
    </citation>
    <scope>NUCLEOTIDE SEQUENCE [LARGE SCALE GENOMIC DNA]</scope>
    <source>
        <strain evidence="1 2">NL-1719</strain>
    </source>
</reference>
<organism evidence="1 2">
    <name type="scientific">Pluteus cervinus</name>
    <dbReference type="NCBI Taxonomy" id="181527"/>
    <lineage>
        <taxon>Eukaryota</taxon>
        <taxon>Fungi</taxon>
        <taxon>Dikarya</taxon>
        <taxon>Basidiomycota</taxon>
        <taxon>Agaricomycotina</taxon>
        <taxon>Agaricomycetes</taxon>
        <taxon>Agaricomycetidae</taxon>
        <taxon>Agaricales</taxon>
        <taxon>Pluteineae</taxon>
        <taxon>Pluteaceae</taxon>
        <taxon>Pluteus</taxon>
    </lineage>
</organism>
<dbReference type="EMBL" id="ML208411">
    <property type="protein sequence ID" value="TFK66252.1"/>
    <property type="molecule type" value="Genomic_DNA"/>
</dbReference>
<gene>
    <name evidence="1" type="ORF">BDN72DRAFT_860046</name>
</gene>